<feature type="region of interest" description="Disordered" evidence="1">
    <location>
        <begin position="40"/>
        <end position="65"/>
    </location>
</feature>
<dbReference type="AlphaFoldDB" id="A0A2A4F1F7"/>
<keyword evidence="2" id="KW-0812">Transmembrane</keyword>
<dbReference type="Proteomes" id="UP000218022">
    <property type="component" value="Unassembled WGS sequence"/>
</dbReference>
<evidence type="ECO:0000256" key="1">
    <source>
        <dbReference type="SAM" id="MobiDB-lite"/>
    </source>
</evidence>
<comment type="caution">
    <text evidence="3">The sequence shown here is derived from an EMBL/GenBank/DDBJ whole genome shotgun (WGS) entry which is preliminary data.</text>
</comment>
<protein>
    <recommendedName>
        <fullName evidence="5">Signal peptide transmembrane protein</fullName>
    </recommendedName>
</protein>
<accession>A0A2A4F1F7</accession>
<evidence type="ECO:0000313" key="4">
    <source>
        <dbReference type="Proteomes" id="UP000218022"/>
    </source>
</evidence>
<dbReference type="EMBL" id="MTZV01000003">
    <property type="protein sequence ID" value="PCE26925.1"/>
    <property type="molecule type" value="Genomic_DNA"/>
</dbReference>
<reference evidence="3 4" key="1">
    <citation type="submission" date="2017-01" db="EMBL/GenBank/DDBJ databases">
        <title>Whole-Genome Shotgun Sequencing of Two beta-Proteobacterial Species in Search of the Bulgecin Biosynthetic Cluster.</title>
        <authorList>
            <person name="Horsman M.E."/>
            <person name="Marous D.R."/>
            <person name="Li R."/>
            <person name="Oliver R.A."/>
            <person name="Byun B."/>
            <person name="Emrich S.J."/>
            <person name="Boggess B."/>
            <person name="Townsend C.A."/>
            <person name="Mobashery S."/>
        </authorList>
    </citation>
    <scope>NUCLEOTIDE SEQUENCE [LARGE SCALE GENOMIC DNA]</scope>
    <source>
        <strain evidence="3 4">ATCC 31363</strain>
    </source>
</reference>
<keyword evidence="2" id="KW-0472">Membrane</keyword>
<sequence length="65" mass="6953">MNEPRKPNPTFRIAIFIVVVVLLVLATLLYNAITEKREYERDNPAPVAATAPADTNAASAAGASQ</sequence>
<feature type="transmembrane region" description="Helical" evidence="2">
    <location>
        <begin position="12"/>
        <end position="33"/>
    </location>
</feature>
<evidence type="ECO:0008006" key="5">
    <source>
        <dbReference type="Google" id="ProtNLM"/>
    </source>
</evidence>
<name>A0A2A4F1F7_9BURK</name>
<organism evidence="3 4">
    <name type="scientific">Paraburkholderia acidicola</name>
    <dbReference type="NCBI Taxonomy" id="1912599"/>
    <lineage>
        <taxon>Bacteria</taxon>
        <taxon>Pseudomonadati</taxon>
        <taxon>Pseudomonadota</taxon>
        <taxon>Betaproteobacteria</taxon>
        <taxon>Burkholderiales</taxon>
        <taxon>Burkholderiaceae</taxon>
        <taxon>Paraburkholderia</taxon>
    </lineage>
</organism>
<evidence type="ECO:0000313" key="3">
    <source>
        <dbReference type="EMBL" id="PCE26925.1"/>
    </source>
</evidence>
<evidence type="ECO:0000256" key="2">
    <source>
        <dbReference type="SAM" id="Phobius"/>
    </source>
</evidence>
<keyword evidence="2" id="KW-1133">Transmembrane helix</keyword>
<gene>
    <name evidence="3" type="ORF">BWP39_09050</name>
</gene>
<proteinExistence type="predicted"/>
<feature type="compositionally biased region" description="Low complexity" evidence="1">
    <location>
        <begin position="44"/>
        <end position="65"/>
    </location>
</feature>
<dbReference type="RefSeq" id="WP_096719061.1">
    <property type="nucleotide sequence ID" value="NZ_MTZV01000003.1"/>
</dbReference>